<keyword evidence="3" id="KW-1185">Reference proteome</keyword>
<feature type="domain" description="NADP-dependent oxidoreductase" evidence="1">
    <location>
        <begin position="9"/>
        <end position="61"/>
    </location>
</feature>
<dbReference type="Gene3D" id="3.20.20.100">
    <property type="entry name" value="NADP-dependent oxidoreductase domain"/>
    <property type="match status" value="1"/>
</dbReference>
<gene>
    <name evidence="2" type="ORF">BX592_107116</name>
</gene>
<dbReference type="InterPro" id="IPR036812">
    <property type="entry name" value="NAD(P)_OxRdtase_dom_sf"/>
</dbReference>
<dbReference type="Pfam" id="PF00248">
    <property type="entry name" value="Aldo_ket_red"/>
    <property type="match status" value="1"/>
</dbReference>
<name>A0A4R8LVD7_9BURK</name>
<evidence type="ECO:0000313" key="3">
    <source>
        <dbReference type="Proteomes" id="UP000295509"/>
    </source>
</evidence>
<protein>
    <submittedName>
        <fullName evidence="2">Aldo/keto reductase family protein</fullName>
    </submittedName>
</protein>
<evidence type="ECO:0000259" key="1">
    <source>
        <dbReference type="Pfam" id="PF00248"/>
    </source>
</evidence>
<reference evidence="2 3" key="1">
    <citation type="submission" date="2019-03" db="EMBL/GenBank/DDBJ databases">
        <title>Genomic Encyclopedia of Type Strains, Phase III (KMG-III): the genomes of soil and plant-associated and newly described type strains.</title>
        <authorList>
            <person name="Whitman W."/>
        </authorList>
    </citation>
    <scope>NUCLEOTIDE SEQUENCE [LARGE SCALE GENOMIC DNA]</scope>
    <source>
        <strain evidence="2 3">LMG 29544</strain>
    </source>
</reference>
<dbReference type="AlphaFoldDB" id="A0A4R8LVD7"/>
<sequence length="87" mass="8833">MPAGGEADRAVVEAVAVVAQARGVPRAQIAHAWVARKQGVTAPIIGASKPHHLTDAIAALSRTDAGRDCRTRSAVCAAQRGGAELIG</sequence>
<dbReference type="EMBL" id="SORE01000007">
    <property type="protein sequence ID" value="TDY51548.1"/>
    <property type="molecule type" value="Genomic_DNA"/>
</dbReference>
<comment type="caution">
    <text evidence="2">The sequence shown here is derived from an EMBL/GenBank/DDBJ whole genome shotgun (WGS) entry which is preliminary data.</text>
</comment>
<organism evidence="2 3">
    <name type="scientific">Paraburkholderia rhizosphaerae</name>
    <dbReference type="NCBI Taxonomy" id="480658"/>
    <lineage>
        <taxon>Bacteria</taxon>
        <taxon>Pseudomonadati</taxon>
        <taxon>Pseudomonadota</taxon>
        <taxon>Betaproteobacteria</taxon>
        <taxon>Burkholderiales</taxon>
        <taxon>Burkholderiaceae</taxon>
        <taxon>Paraburkholderia</taxon>
    </lineage>
</organism>
<dbReference type="InterPro" id="IPR023210">
    <property type="entry name" value="NADP_OxRdtase_dom"/>
</dbReference>
<dbReference type="SUPFAM" id="SSF51430">
    <property type="entry name" value="NAD(P)-linked oxidoreductase"/>
    <property type="match status" value="1"/>
</dbReference>
<dbReference type="Proteomes" id="UP000295509">
    <property type="component" value="Unassembled WGS sequence"/>
</dbReference>
<proteinExistence type="predicted"/>
<evidence type="ECO:0000313" key="2">
    <source>
        <dbReference type="EMBL" id="TDY51548.1"/>
    </source>
</evidence>
<accession>A0A4R8LVD7</accession>